<keyword evidence="2" id="KW-1185">Reference proteome</keyword>
<proteinExistence type="predicted"/>
<protein>
    <submittedName>
        <fullName evidence="1">Uncharacterized protein</fullName>
    </submittedName>
</protein>
<name>A0A1H1W736_9CELL</name>
<gene>
    <name evidence="1" type="ORF">SAMN04489860_2743</name>
</gene>
<evidence type="ECO:0000313" key="2">
    <source>
        <dbReference type="Proteomes" id="UP000185663"/>
    </source>
</evidence>
<sequence>MVGILVDNSDAKRREAELRSRALVDPRTGTVHPELFADRLDGPSAGPWSCGLRLRRRRGRRPEASDVTRSVVRSVLEPGDSLCVRDRELLVLMDGDSPGSRARRAAALQQLLGDDAQCASVTSLMPYTTAEEVLRELRAGLSQERARLRHRRRES</sequence>
<organism evidence="1 2">
    <name type="scientific">Paraoerskovia marina</name>
    <dbReference type="NCBI Taxonomy" id="545619"/>
    <lineage>
        <taxon>Bacteria</taxon>
        <taxon>Bacillati</taxon>
        <taxon>Actinomycetota</taxon>
        <taxon>Actinomycetes</taxon>
        <taxon>Micrococcales</taxon>
        <taxon>Cellulomonadaceae</taxon>
        <taxon>Paraoerskovia</taxon>
    </lineage>
</organism>
<dbReference type="EMBL" id="LT629776">
    <property type="protein sequence ID" value="SDS93138.1"/>
    <property type="molecule type" value="Genomic_DNA"/>
</dbReference>
<dbReference type="Proteomes" id="UP000185663">
    <property type="component" value="Chromosome I"/>
</dbReference>
<dbReference type="AlphaFoldDB" id="A0A1H1W736"/>
<evidence type="ECO:0000313" key="1">
    <source>
        <dbReference type="EMBL" id="SDS93138.1"/>
    </source>
</evidence>
<accession>A0A1H1W736</accession>
<reference evidence="2" key="1">
    <citation type="submission" date="2016-10" db="EMBL/GenBank/DDBJ databases">
        <authorList>
            <person name="Varghese N."/>
            <person name="Submissions S."/>
        </authorList>
    </citation>
    <scope>NUCLEOTIDE SEQUENCE [LARGE SCALE GENOMIC DNA]</scope>
    <source>
        <strain evidence="2">DSM 22126</strain>
    </source>
</reference>